<proteinExistence type="predicted"/>
<name>A0A552V7F7_9FLAO</name>
<evidence type="ECO:0000313" key="3">
    <source>
        <dbReference type="Proteomes" id="UP000320643"/>
    </source>
</evidence>
<accession>A0A552V7F7</accession>
<dbReference type="AlphaFoldDB" id="A0A552V7F7"/>
<dbReference type="EMBL" id="VJVZ01000002">
    <property type="protein sequence ID" value="TRW26401.1"/>
    <property type="molecule type" value="Genomic_DNA"/>
</dbReference>
<feature type="transmembrane region" description="Helical" evidence="1">
    <location>
        <begin position="15"/>
        <end position="33"/>
    </location>
</feature>
<keyword evidence="1" id="KW-0812">Transmembrane</keyword>
<organism evidence="2 3">
    <name type="scientific">Flavobacterium zepuense</name>
    <dbReference type="NCBI Taxonomy" id="2593302"/>
    <lineage>
        <taxon>Bacteria</taxon>
        <taxon>Pseudomonadati</taxon>
        <taxon>Bacteroidota</taxon>
        <taxon>Flavobacteriia</taxon>
        <taxon>Flavobacteriales</taxon>
        <taxon>Flavobacteriaceae</taxon>
        <taxon>Flavobacterium</taxon>
    </lineage>
</organism>
<dbReference type="InterPro" id="IPR032593">
    <property type="entry name" value="DUF4907"/>
</dbReference>
<reference evidence="2 3" key="1">
    <citation type="submission" date="2019-07" db="EMBL/GenBank/DDBJ databases">
        <title>Flavobacterium sp. nov., isolated from glacier ice.</title>
        <authorList>
            <person name="Liu Q."/>
            <person name="Xin Y.-H."/>
        </authorList>
    </citation>
    <scope>NUCLEOTIDE SEQUENCE [LARGE SCALE GENOMIC DNA]</scope>
    <source>
        <strain evidence="2 3">ZT4R6</strain>
    </source>
</reference>
<comment type="caution">
    <text evidence="2">The sequence shown here is derived from an EMBL/GenBank/DDBJ whole genome shotgun (WGS) entry which is preliminary data.</text>
</comment>
<dbReference type="OrthoDB" id="674043at2"/>
<gene>
    <name evidence="2" type="ORF">FMM05_03200</name>
</gene>
<keyword evidence="1" id="KW-1133">Transmembrane helix</keyword>
<keyword evidence="1" id="KW-0472">Membrane</keyword>
<evidence type="ECO:0000256" key="1">
    <source>
        <dbReference type="SAM" id="Phobius"/>
    </source>
</evidence>
<dbReference type="Proteomes" id="UP000320643">
    <property type="component" value="Unassembled WGS sequence"/>
</dbReference>
<protein>
    <submittedName>
        <fullName evidence="2">DUF4907 domain-containing protein</fullName>
    </submittedName>
</protein>
<sequence length="145" mass="15919">MPLLLIPIQEALCSWANTATIITTICLSLSRLMNMTTKIKRKFTVIKRFGILAITLIAVVGCQKKAAALQSNVHRTGNGYGYSITVKNKILIKQDFIPGTEGNHAFCDSLDAEKVASSVLTKLKQKEMPTITPAELKVLKIKTKC</sequence>
<evidence type="ECO:0000313" key="2">
    <source>
        <dbReference type="EMBL" id="TRW26401.1"/>
    </source>
</evidence>
<dbReference type="Pfam" id="PF16250">
    <property type="entry name" value="DUF4907"/>
    <property type="match status" value="1"/>
</dbReference>
<keyword evidence="3" id="KW-1185">Reference proteome</keyword>